<proteinExistence type="predicted"/>
<dbReference type="EMBL" id="RAHJ01000019">
    <property type="protein sequence ID" value="RJX66849.1"/>
    <property type="molecule type" value="Genomic_DNA"/>
</dbReference>
<accession>A0A419R041</accession>
<protein>
    <submittedName>
        <fullName evidence="1">Uncharacterized protein</fullName>
    </submittedName>
</protein>
<dbReference type="Proteomes" id="UP000284322">
    <property type="component" value="Unassembled WGS sequence"/>
</dbReference>
<evidence type="ECO:0000313" key="2">
    <source>
        <dbReference type="Proteomes" id="UP000284322"/>
    </source>
</evidence>
<keyword evidence="2" id="KW-1185">Reference proteome</keyword>
<dbReference type="AlphaFoldDB" id="A0A419R041"/>
<sequence>MSGDRIEAATRRIESALTRIAAASEEVHTQPLSVSRLVDEHETMRETVIAALKELDTLIADIEQ</sequence>
<reference evidence="1 2" key="1">
    <citation type="submission" date="2018-09" db="EMBL/GenBank/DDBJ databases">
        <title>Altererythrobacter sp.Ery1 and Ery12, the genome sequencing of novel strains in genus Alterythrobacter.</title>
        <authorList>
            <person name="Cheng H."/>
            <person name="Wu Y.-H."/>
            <person name="Fang C."/>
            <person name="Xu X.-W."/>
        </authorList>
    </citation>
    <scope>NUCLEOTIDE SEQUENCE [LARGE SCALE GENOMIC DNA]</scope>
    <source>
        <strain evidence="1 2">Ery12</strain>
    </source>
</reference>
<gene>
    <name evidence="1" type="ORF">D6858_10820</name>
</gene>
<evidence type="ECO:0000313" key="1">
    <source>
        <dbReference type="EMBL" id="RJX66849.1"/>
    </source>
</evidence>
<dbReference type="RefSeq" id="WP_120110058.1">
    <property type="nucleotide sequence ID" value="NZ_RAHJ01000019.1"/>
</dbReference>
<name>A0A419R041_9SPHN</name>
<comment type="caution">
    <text evidence="1">The sequence shown here is derived from an EMBL/GenBank/DDBJ whole genome shotgun (WGS) entry which is preliminary data.</text>
</comment>
<organism evidence="1 2">
    <name type="scientific">Tsuneonella suprasediminis</name>
    <dbReference type="NCBI Taxonomy" id="2306996"/>
    <lineage>
        <taxon>Bacteria</taxon>
        <taxon>Pseudomonadati</taxon>
        <taxon>Pseudomonadota</taxon>
        <taxon>Alphaproteobacteria</taxon>
        <taxon>Sphingomonadales</taxon>
        <taxon>Erythrobacteraceae</taxon>
        <taxon>Tsuneonella</taxon>
    </lineage>
</organism>
<dbReference type="OrthoDB" id="7428999at2"/>